<gene>
    <name evidence="2" type="primary">AVEN_22545_1</name>
    <name evidence="2" type="ORF">TNIN_209241</name>
</gene>
<evidence type="ECO:0000256" key="1">
    <source>
        <dbReference type="ARBA" id="ARBA00010568"/>
    </source>
</evidence>
<dbReference type="Pfam" id="PF08939">
    <property type="entry name" value="Bles03"/>
    <property type="match status" value="1"/>
</dbReference>
<evidence type="ECO:0000313" key="2">
    <source>
        <dbReference type="EMBL" id="GFY79121.1"/>
    </source>
</evidence>
<dbReference type="OrthoDB" id="6409833at2759"/>
<proteinExistence type="inferred from homology"/>
<dbReference type="PANTHER" id="PTHR31977">
    <property type="entry name" value="UPF0696 PROTEIN C11ORF68"/>
    <property type="match status" value="1"/>
</dbReference>
<dbReference type="Proteomes" id="UP000886998">
    <property type="component" value="Unassembled WGS sequence"/>
</dbReference>
<dbReference type="InterPro" id="IPR015034">
    <property type="entry name" value="Bles03"/>
</dbReference>
<dbReference type="EMBL" id="BMAV01023408">
    <property type="protein sequence ID" value="GFY79121.1"/>
    <property type="molecule type" value="Genomic_DNA"/>
</dbReference>
<comment type="caution">
    <text evidence="2">The sequence shown here is derived from an EMBL/GenBank/DDBJ whole genome shotgun (WGS) entry which is preliminary data.</text>
</comment>
<dbReference type="SUPFAM" id="SSF55418">
    <property type="entry name" value="eIF4e-like"/>
    <property type="match status" value="1"/>
</dbReference>
<protein>
    <submittedName>
        <fullName evidence="2">Uncharacterized protein</fullName>
    </submittedName>
</protein>
<sequence>MNTVRNHFFPSDPAIPSRVKHEPWIRVYSKKFEPLFLNQKDSNSHSDNSRDGEKENFCGKWLLFNDKEQDEARGMTQHDYAWQVIKRLVEKDELYAAKCSTAWDGQYAARPGSNSGVICCYTLDYTNKQEVKRVADAIRRVYYYPENMFYKTDNDTLAGKYKYLGDKFVSIYKHTVDSKMYERDSVIRYKWNIINVGN</sequence>
<accession>A0A8X6YTT4</accession>
<dbReference type="InterPro" id="IPR023398">
    <property type="entry name" value="TIF_eIF4e-like"/>
</dbReference>
<keyword evidence="3" id="KW-1185">Reference proteome</keyword>
<comment type="similarity">
    <text evidence="1">Belongs to the UPF0696 family.</text>
</comment>
<name>A0A8X6YTT4_9ARAC</name>
<dbReference type="PANTHER" id="PTHR31977:SF1">
    <property type="entry name" value="UPF0696 PROTEIN C11ORF68"/>
    <property type="match status" value="1"/>
</dbReference>
<reference evidence="2" key="1">
    <citation type="submission" date="2020-08" db="EMBL/GenBank/DDBJ databases">
        <title>Multicomponent nature underlies the extraordinary mechanical properties of spider dragline silk.</title>
        <authorList>
            <person name="Kono N."/>
            <person name="Nakamura H."/>
            <person name="Mori M."/>
            <person name="Yoshida Y."/>
            <person name="Ohtoshi R."/>
            <person name="Malay A.D."/>
            <person name="Moran D.A.P."/>
            <person name="Tomita M."/>
            <person name="Numata K."/>
            <person name="Arakawa K."/>
        </authorList>
    </citation>
    <scope>NUCLEOTIDE SEQUENCE</scope>
</reference>
<dbReference type="Gene3D" id="3.30.760.10">
    <property type="entry name" value="RNA Cap, Translation Initiation Factor Eif4e"/>
    <property type="match status" value="1"/>
</dbReference>
<evidence type="ECO:0000313" key="3">
    <source>
        <dbReference type="Proteomes" id="UP000886998"/>
    </source>
</evidence>
<dbReference type="AlphaFoldDB" id="A0A8X6YTT4"/>
<organism evidence="2 3">
    <name type="scientific">Trichonephila inaurata madagascariensis</name>
    <dbReference type="NCBI Taxonomy" id="2747483"/>
    <lineage>
        <taxon>Eukaryota</taxon>
        <taxon>Metazoa</taxon>
        <taxon>Ecdysozoa</taxon>
        <taxon>Arthropoda</taxon>
        <taxon>Chelicerata</taxon>
        <taxon>Arachnida</taxon>
        <taxon>Araneae</taxon>
        <taxon>Araneomorphae</taxon>
        <taxon>Entelegynae</taxon>
        <taxon>Araneoidea</taxon>
        <taxon>Nephilidae</taxon>
        <taxon>Trichonephila</taxon>
        <taxon>Trichonephila inaurata</taxon>
    </lineage>
</organism>